<dbReference type="InterPro" id="IPR011006">
    <property type="entry name" value="CheY-like_superfamily"/>
</dbReference>
<name>A0ABP8N5L6_9BACT</name>
<organism evidence="3 4">
    <name type="scientific">Nibrella saemangeumensis</name>
    <dbReference type="NCBI Taxonomy" id="1084526"/>
    <lineage>
        <taxon>Bacteria</taxon>
        <taxon>Pseudomonadati</taxon>
        <taxon>Bacteroidota</taxon>
        <taxon>Cytophagia</taxon>
        <taxon>Cytophagales</taxon>
        <taxon>Spirosomataceae</taxon>
        <taxon>Nibrella</taxon>
    </lineage>
</organism>
<dbReference type="Proteomes" id="UP001501175">
    <property type="component" value="Unassembled WGS sequence"/>
</dbReference>
<evidence type="ECO:0000313" key="4">
    <source>
        <dbReference type="Proteomes" id="UP001501175"/>
    </source>
</evidence>
<feature type="modified residue" description="4-aspartylphosphate" evidence="1">
    <location>
        <position position="25"/>
    </location>
</feature>
<dbReference type="EMBL" id="BAABHD010000032">
    <property type="protein sequence ID" value="GAA4460296.1"/>
    <property type="molecule type" value="Genomic_DNA"/>
</dbReference>
<feature type="domain" description="Response regulatory" evidence="2">
    <location>
        <begin position="1"/>
        <end position="92"/>
    </location>
</feature>
<sequence length="113" mass="13155">MFDFLVEDYLNHQEVSISFSHILLDLDMGYQPAIDIICLLRRHRLTRHIPITVYSQYQSACIVRRVEESGVDAYLVRSFSWAYMARVFREIHLRVSESGESDGPSGYKKRLAA</sequence>
<dbReference type="PROSITE" id="PS50110">
    <property type="entry name" value="RESPONSE_REGULATORY"/>
    <property type="match status" value="1"/>
</dbReference>
<comment type="caution">
    <text evidence="3">The sequence shown here is derived from an EMBL/GenBank/DDBJ whole genome shotgun (WGS) entry which is preliminary data.</text>
</comment>
<evidence type="ECO:0000313" key="3">
    <source>
        <dbReference type="EMBL" id="GAA4460296.1"/>
    </source>
</evidence>
<dbReference type="RefSeq" id="WP_345245344.1">
    <property type="nucleotide sequence ID" value="NZ_BAABHD010000032.1"/>
</dbReference>
<accession>A0ABP8N5L6</accession>
<dbReference type="SUPFAM" id="SSF52172">
    <property type="entry name" value="CheY-like"/>
    <property type="match status" value="1"/>
</dbReference>
<gene>
    <name evidence="3" type="ORF">GCM10023189_35200</name>
</gene>
<evidence type="ECO:0000256" key="1">
    <source>
        <dbReference type="PROSITE-ProRule" id="PRU00169"/>
    </source>
</evidence>
<keyword evidence="1" id="KW-0597">Phosphoprotein</keyword>
<proteinExistence type="predicted"/>
<evidence type="ECO:0000259" key="2">
    <source>
        <dbReference type="PROSITE" id="PS50110"/>
    </source>
</evidence>
<protein>
    <recommendedName>
        <fullName evidence="2">Response regulatory domain-containing protein</fullName>
    </recommendedName>
</protein>
<reference evidence="4" key="1">
    <citation type="journal article" date="2019" name="Int. J. Syst. Evol. Microbiol.">
        <title>The Global Catalogue of Microorganisms (GCM) 10K type strain sequencing project: providing services to taxonomists for standard genome sequencing and annotation.</title>
        <authorList>
            <consortium name="The Broad Institute Genomics Platform"/>
            <consortium name="The Broad Institute Genome Sequencing Center for Infectious Disease"/>
            <person name="Wu L."/>
            <person name="Ma J."/>
        </authorList>
    </citation>
    <scope>NUCLEOTIDE SEQUENCE [LARGE SCALE GENOMIC DNA]</scope>
    <source>
        <strain evidence="4">JCM 17927</strain>
    </source>
</reference>
<dbReference type="InterPro" id="IPR001789">
    <property type="entry name" value="Sig_transdc_resp-reg_receiver"/>
</dbReference>
<keyword evidence="4" id="KW-1185">Reference proteome</keyword>
<dbReference type="Gene3D" id="3.40.50.2300">
    <property type="match status" value="1"/>
</dbReference>